<feature type="compositionally biased region" description="Low complexity" evidence="2">
    <location>
        <begin position="14"/>
        <end position="25"/>
    </location>
</feature>
<protein>
    <recommendedName>
        <fullName evidence="3">Up-regulated during septation protein 1 domain-containing protein</fullName>
    </recommendedName>
</protein>
<feature type="coiled-coil region" evidence="1">
    <location>
        <begin position="433"/>
        <end position="512"/>
    </location>
</feature>
<feature type="region of interest" description="Disordered" evidence="2">
    <location>
        <begin position="295"/>
        <end position="332"/>
    </location>
</feature>
<feature type="compositionally biased region" description="Low complexity" evidence="2">
    <location>
        <begin position="128"/>
        <end position="149"/>
    </location>
</feature>
<feature type="coiled-coil region" evidence="1">
    <location>
        <begin position="764"/>
        <end position="924"/>
    </location>
</feature>
<dbReference type="PANTHER" id="PTHR23159">
    <property type="entry name" value="CENTROSOMAL PROTEIN 2"/>
    <property type="match status" value="1"/>
</dbReference>
<feature type="compositionally biased region" description="Low complexity" evidence="2">
    <location>
        <begin position="301"/>
        <end position="332"/>
    </location>
</feature>
<dbReference type="EMBL" id="SEKV01000491">
    <property type="protein sequence ID" value="TFY56591.1"/>
    <property type="molecule type" value="Genomic_DNA"/>
</dbReference>
<evidence type="ECO:0000313" key="5">
    <source>
        <dbReference type="Proteomes" id="UP000298390"/>
    </source>
</evidence>
<evidence type="ECO:0000256" key="1">
    <source>
        <dbReference type="SAM" id="Coils"/>
    </source>
</evidence>
<dbReference type="InterPro" id="IPR029191">
    <property type="entry name" value="Uds1"/>
</dbReference>
<proteinExistence type="predicted"/>
<organism evidence="4 5">
    <name type="scientific">Rhodofomes roseus</name>
    <dbReference type="NCBI Taxonomy" id="34475"/>
    <lineage>
        <taxon>Eukaryota</taxon>
        <taxon>Fungi</taxon>
        <taxon>Dikarya</taxon>
        <taxon>Basidiomycota</taxon>
        <taxon>Agaricomycotina</taxon>
        <taxon>Agaricomycetes</taxon>
        <taxon>Polyporales</taxon>
        <taxon>Rhodofomes</taxon>
    </lineage>
</organism>
<name>A0A4Y9Y598_9APHY</name>
<feature type="region of interest" description="Disordered" evidence="2">
    <location>
        <begin position="1"/>
        <end position="149"/>
    </location>
</feature>
<dbReference type="PANTHER" id="PTHR23159:SF60">
    <property type="entry name" value="SPINDLE ASSEMBLY ABNORMAL PROTEIN 4"/>
    <property type="match status" value="1"/>
</dbReference>
<feature type="coiled-coil region" evidence="1">
    <location>
        <begin position="244"/>
        <end position="278"/>
    </location>
</feature>
<evidence type="ECO:0000259" key="3">
    <source>
        <dbReference type="Pfam" id="PF15456"/>
    </source>
</evidence>
<keyword evidence="1" id="KW-0175">Coiled coil</keyword>
<feature type="compositionally biased region" description="Pro residues" evidence="2">
    <location>
        <begin position="51"/>
        <end position="61"/>
    </location>
</feature>
<dbReference type="STRING" id="34475.A0A4Y9Y598"/>
<feature type="coiled-coil region" evidence="1">
    <location>
        <begin position="608"/>
        <end position="642"/>
    </location>
</feature>
<evidence type="ECO:0000313" key="4">
    <source>
        <dbReference type="EMBL" id="TFY56591.1"/>
    </source>
</evidence>
<reference evidence="4 5" key="1">
    <citation type="submission" date="2019-01" db="EMBL/GenBank/DDBJ databases">
        <title>Genome sequencing of the rare red list fungi Fomitopsis rosea.</title>
        <authorList>
            <person name="Buettner E."/>
            <person name="Kellner H."/>
        </authorList>
    </citation>
    <scope>NUCLEOTIDE SEQUENCE [LARGE SCALE GENOMIC DNA]</scope>
    <source>
        <strain evidence="4 5">DSM 105464</strain>
    </source>
</reference>
<dbReference type="Proteomes" id="UP000298390">
    <property type="component" value="Unassembled WGS sequence"/>
</dbReference>
<sequence length="928" mass="101593">MNGVRRFLAGGGTPTTPTAQQFPVSPSTPPPTSAFQSPTQSPAPLAVTPKPSWPPSPPSPLQSPTESSSPNPLDSPKTTTAALFFRKDRQRPLPTASTTDEGVPGNGSFHSPQSSRESNGVSPARSNGSSGQLSSPGAGPSSPRPLPSRVSELARKPVNMELRPASVVYNARDDLLISLLASEAIVDSRGCEILSAEEVEELKKEHQVLSSRLAAMTKKLALETKIRDAAASLYKANASYKNVSKQSSEQLEAANRKVEQAQRDLWRVSERANEIQRKLFEHRAGVLSYSVRSLEKKAAPPDGDSSASGYSSPSRSAQMSPTPSSATSMTTVSSRGRFEHFFAGHSDAVTPTTPRLPPTTAEVTALEEKLKAATATLEAATAKQGEMARELSHLRLEKEQIETSLGMDLQAAEETIATLEQSAGRAGDVDVRLQELEAERAVWRQDRAELEERRREVDTLERRLEVLEEQSGEVAEMEAVFAHEREELRGMLAAREKKMEETQRQMADLKLQWDIDRSSWEAEKTALQDGAQSKVVLAECSDALRDLMHTNGIVLTSRDVSLIGLVASVARHIEDMHAKAEAHARAEDEWVALRTKLEMDVRVGLDKREALFEEVEEARRVRDEAKAQARDFETQLREQSIAQMAVANLQAPRGPLDFATDAASIVALLQPLWAVLPSPEARASKLSVKNIRPGAPASPILASRSNPSLSDMDVRSLKTLHDPRVTAAQPSGAFSVEGFVTRVQALITDDRALIERLIRFAQAHDLLKKNAERAQKLAQESSNALETYQKQVNMLEDRNLTMMAKQQAMEEEVQQLLEATERITAEKLEIETQAAEQAETCRQLTDANNALSARMLALAEESASAGGSANANKQLEAQLAECNASLARAKEEIESIRGSQQIQQMALLEELNNVQTENSTLREQLRKR</sequence>
<gene>
    <name evidence="4" type="ORF">EVJ58_g7543</name>
</gene>
<comment type="caution">
    <text evidence="4">The sequence shown here is derived from an EMBL/GenBank/DDBJ whole genome shotgun (WGS) entry which is preliminary data.</text>
</comment>
<feature type="compositionally biased region" description="Low complexity" evidence="2">
    <location>
        <begin position="33"/>
        <end position="42"/>
    </location>
</feature>
<feature type="compositionally biased region" description="Polar residues" evidence="2">
    <location>
        <begin position="108"/>
        <end position="127"/>
    </location>
</feature>
<dbReference type="AlphaFoldDB" id="A0A4Y9Y598"/>
<accession>A0A4Y9Y598</accession>
<evidence type="ECO:0000256" key="2">
    <source>
        <dbReference type="SAM" id="MobiDB-lite"/>
    </source>
</evidence>
<dbReference type="Pfam" id="PF15456">
    <property type="entry name" value="Uds1"/>
    <property type="match status" value="1"/>
</dbReference>
<feature type="domain" description="Up-regulated during septation protein 1" evidence="3">
    <location>
        <begin position="177"/>
        <end position="289"/>
    </location>
</feature>